<sequence length="221" mass="24428">MNKNNFMCMALCLLGLISTTHAEVPSDKTIISWITNLQDSNANPQQAIQIDHTEKVKLISGEEAYLSGVNFENAGRNFWGGYVLTRPKLKQARILGEFGGQTNNFKVHSTIYKGKPIHLIEIESAGSGQGAIESSKSLIYFNQWSAKRIADVQESSYAGRYSQKLEAEDCQTGVDHSGYLNVMSYSPFVIKTTVQGNACNDKPQGYTVNSTILQIIIPEIK</sequence>
<dbReference type="RefSeq" id="WP_150026526.1">
    <property type="nucleotide sequence ID" value="NZ_CP043909.1"/>
</dbReference>
<feature type="signal peptide" evidence="1">
    <location>
        <begin position="1"/>
        <end position="22"/>
    </location>
</feature>
<name>A0A5P1UVK8_9GAMM</name>
<keyword evidence="3" id="KW-1185">Reference proteome</keyword>
<dbReference type="KEGG" id="asue:F2A31_11755"/>
<accession>A0A5P1UVK8</accession>
<evidence type="ECO:0000256" key="1">
    <source>
        <dbReference type="SAM" id="SignalP"/>
    </source>
</evidence>
<dbReference type="Proteomes" id="UP000325177">
    <property type="component" value="Chromosome"/>
</dbReference>
<gene>
    <name evidence="2" type="ORF">F2A31_11755</name>
</gene>
<keyword evidence="1" id="KW-0732">Signal</keyword>
<reference evidence="2 3" key="1">
    <citation type="submission" date="2019-09" db="EMBL/GenBank/DDBJ databases">
        <title>Acinetobacter sp. C16S1 isolated from saline soil.</title>
        <authorList>
            <person name="Xu L."/>
            <person name="Sun J.-Q."/>
        </authorList>
    </citation>
    <scope>NUCLEOTIDE SEQUENCE [LARGE SCALE GENOMIC DNA]</scope>
    <source>
        <strain evidence="2 3">C16S1</strain>
    </source>
</reference>
<dbReference type="EMBL" id="CP043909">
    <property type="protein sequence ID" value="QER40338.1"/>
    <property type="molecule type" value="Genomic_DNA"/>
</dbReference>
<feature type="chain" id="PRO_5024955926" evidence="1">
    <location>
        <begin position="23"/>
        <end position="221"/>
    </location>
</feature>
<proteinExistence type="predicted"/>
<evidence type="ECO:0000313" key="2">
    <source>
        <dbReference type="EMBL" id="QER40338.1"/>
    </source>
</evidence>
<organism evidence="2 3">
    <name type="scientific">Acinetobacter suaedae</name>
    <dbReference type="NCBI Taxonomy" id="2609668"/>
    <lineage>
        <taxon>Bacteria</taxon>
        <taxon>Pseudomonadati</taxon>
        <taxon>Pseudomonadota</taxon>
        <taxon>Gammaproteobacteria</taxon>
        <taxon>Moraxellales</taxon>
        <taxon>Moraxellaceae</taxon>
        <taxon>Acinetobacter</taxon>
    </lineage>
</organism>
<protein>
    <submittedName>
        <fullName evidence="2">Uncharacterized protein</fullName>
    </submittedName>
</protein>
<evidence type="ECO:0000313" key="3">
    <source>
        <dbReference type="Proteomes" id="UP000325177"/>
    </source>
</evidence>
<dbReference type="AlphaFoldDB" id="A0A5P1UVK8"/>